<keyword evidence="9" id="KW-1185">Reference proteome</keyword>
<feature type="binding site" evidence="7">
    <location>
        <position position="37"/>
    </location>
    <ligand>
        <name>Zn(2+)</name>
        <dbReference type="ChEBI" id="CHEBI:29105"/>
    </ligand>
</feature>
<evidence type="ECO:0000256" key="3">
    <source>
        <dbReference type="ARBA" id="ARBA00022723"/>
    </source>
</evidence>
<evidence type="ECO:0000256" key="6">
    <source>
        <dbReference type="ARBA" id="ARBA00048348"/>
    </source>
</evidence>
<gene>
    <name evidence="8" type="ORF">DN069_22805</name>
</gene>
<comment type="function">
    <text evidence="5">Catalyzes the reversible hydration of carbon dioxide to form bicarbonate.</text>
</comment>
<evidence type="ECO:0000256" key="7">
    <source>
        <dbReference type="PIRSR" id="PIRSR601765-1"/>
    </source>
</evidence>
<dbReference type="Gene3D" id="3.40.1050.10">
    <property type="entry name" value="Carbonic anhydrase"/>
    <property type="match status" value="1"/>
</dbReference>
<dbReference type="SMART" id="SM00947">
    <property type="entry name" value="Pro_CA"/>
    <property type="match status" value="1"/>
</dbReference>
<feature type="binding site" evidence="7">
    <location>
        <position position="91"/>
    </location>
    <ligand>
        <name>Zn(2+)</name>
        <dbReference type="ChEBI" id="CHEBI:29105"/>
    </ligand>
</feature>
<evidence type="ECO:0000313" key="8">
    <source>
        <dbReference type="EMBL" id="RAG83351.1"/>
    </source>
</evidence>
<feature type="binding site" evidence="7">
    <location>
        <position position="88"/>
    </location>
    <ligand>
        <name>Zn(2+)</name>
        <dbReference type="ChEBI" id="CHEBI:29105"/>
    </ligand>
</feature>
<comment type="cofactor">
    <cofactor evidence="7">
        <name>Zn(2+)</name>
        <dbReference type="ChEBI" id="CHEBI:29105"/>
    </cofactor>
    <text evidence="7">Binds 1 zinc ion per subunit.</text>
</comment>
<dbReference type="AlphaFoldDB" id="A0A2X0IIX8"/>
<dbReference type="Proteomes" id="UP000248889">
    <property type="component" value="Unassembled WGS sequence"/>
</dbReference>
<dbReference type="InterPro" id="IPR036874">
    <property type="entry name" value="Carbonic_anhydrase_sf"/>
</dbReference>
<comment type="caution">
    <text evidence="8">The sequence shown here is derived from an EMBL/GenBank/DDBJ whole genome shotgun (WGS) entry which is preliminary data.</text>
</comment>
<protein>
    <recommendedName>
        <fullName evidence="2">carbonic anhydrase</fullName>
        <ecNumber evidence="2">4.2.1.1</ecNumber>
    </recommendedName>
</protein>
<feature type="binding site" evidence="7">
    <location>
        <position position="35"/>
    </location>
    <ligand>
        <name>Zn(2+)</name>
        <dbReference type="ChEBI" id="CHEBI:29105"/>
    </ligand>
</feature>
<dbReference type="EMBL" id="QKYN01000089">
    <property type="protein sequence ID" value="RAG83351.1"/>
    <property type="molecule type" value="Genomic_DNA"/>
</dbReference>
<comment type="similarity">
    <text evidence="1">Belongs to the beta-class carbonic anhydrase family.</text>
</comment>
<dbReference type="InterPro" id="IPR001765">
    <property type="entry name" value="Carbonic_anhydrase"/>
</dbReference>
<reference evidence="8 9" key="1">
    <citation type="submission" date="2018-06" db="EMBL/GenBank/DDBJ databases">
        <title>Streptacidiphilus pinicola sp. nov., isolated from pine grove soil.</title>
        <authorList>
            <person name="Roh S.G."/>
            <person name="Park S."/>
            <person name="Kim M.-K."/>
            <person name="Yun B.-R."/>
            <person name="Park J."/>
            <person name="Kim M.J."/>
            <person name="Kim Y.S."/>
            <person name="Kim S.B."/>
        </authorList>
    </citation>
    <scope>NUCLEOTIDE SEQUENCE [LARGE SCALE GENOMIC DNA]</scope>
    <source>
        <strain evidence="8 9">MMS16-CNU450</strain>
    </source>
</reference>
<proteinExistence type="inferred from homology"/>
<keyword evidence="4 7" id="KW-0862">Zinc</keyword>
<dbReference type="CDD" id="cd03379">
    <property type="entry name" value="beta_CA_cladeD"/>
    <property type="match status" value="1"/>
</dbReference>
<dbReference type="PANTHER" id="PTHR43175">
    <property type="entry name" value="CARBONIC ANHYDRASE"/>
    <property type="match status" value="1"/>
</dbReference>
<keyword evidence="3 7" id="KW-0479">Metal-binding</keyword>
<name>A0A2X0IIX8_9ACTN</name>
<evidence type="ECO:0000256" key="4">
    <source>
        <dbReference type="ARBA" id="ARBA00022833"/>
    </source>
</evidence>
<dbReference type="GO" id="GO:0004089">
    <property type="term" value="F:carbonate dehydratase activity"/>
    <property type="evidence" value="ECO:0007669"/>
    <property type="project" value="UniProtKB-EC"/>
</dbReference>
<evidence type="ECO:0000256" key="1">
    <source>
        <dbReference type="ARBA" id="ARBA00006217"/>
    </source>
</evidence>
<dbReference type="RefSeq" id="WP_111503709.1">
    <property type="nucleotide sequence ID" value="NZ_QKYN01000089.1"/>
</dbReference>
<comment type="catalytic activity">
    <reaction evidence="6">
        <text>hydrogencarbonate + H(+) = CO2 + H2O</text>
        <dbReference type="Rhea" id="RHEA:10748"/>
        <dbReference type="ChEBI" id="CHEBI:15377"/>
        <dbReference type="ChEBI" id="CHEBI:15378"/>
        <dbReference type="ChEBI" id="CHEBI:16526"/>
        <dbReference type="ChEBI" id="CHEBI:17544"/>
        <dbReference type="EC" id="4.2.1.1"/>
    </reaction>
</comment>
<organism evidence="8 9">
    <name type="scientific">Streptacidiphilus pinicola</name>
    <dbReference type="NCBI Taxonomy" id="2219663"/>
    <lineage>
        <taxon>Bacteria</taxon>
        <taxon>Bacillati</taxon>
        <taxon>Actinomycetota</taxon>
        <taxon>Actinomycetes</taxon>
        <taxon>Kitasatosporales</taxon>
        <taxon>Streptomycetaceae</taxon>
        <taxon>Streptacidiphilus</taxon>
    </lineage>
</organism>
<evidence type="ECO:0000256" key="5">
    <source>
        <dbReference type="ARBA" id="ARBA00024993"/>
    </source>
</evidence>
<evidence type="ECO:0000256" key="2">
    <source>
        <dbReference type="ARBA" id="ARBA00012925"/>
    </source>
</evidence>
<dbReference type="GO" id="GO:0008270">
    <property type="term" value="F:zinc ion binding"/>
    <property type="evidence" value="ECO:0007669"/>
    <property type="project" value="InterPro"/>
</dbReference>
<dbReference type="OrthoDB" id="8968066at2"/>
<dbReference type="EC" id="4.2.1.1" evidence="2"/>
<accession>A0A2X0IIX8</accession>
<dbReference type="SUPFAM" id="SSF53056">
    <property type="entry name" value="beta-carbonic anhydrase, cab"/>
    <property type="match status" value="1"/>
</dbReference>
<dbReference type="PANTHER" id="PTHR43175:SF3">
    <property type="entry name" value="CARBON DISULFIDE HYDROLASE"/>
    <property type="match status" value="1"/>
</dbReference>
<sequence length="162" mass="18118">MSVTDALLKNNEEYAAQPPEALPGQPSMKVAVVACMDSRMDMYALLGLHPGEANVIRNAGGVITDDVIRSLAISQRQLGTREIILIHHTDCPLLDIVDDAFKKQLQAEAGIKPYWPVESFRDLAVDVHWSIYKVRESRFLTHRDAVRGFIYDVITGRLTEVT</sequence>
<evidence type="ECO:0000313" key="9">
    <source>
        <dbReference type="Proteomes" id="UP000248889"/>
    </source>
</evidence>
<dbReference type="Pfam" id="PF00484">
    <property type="entry name" value="Pro_CA"/>
    <property type="match status" value="1"/>
</dbReference>